<gene>
    <name evidence="6" type="ORF">NAG76_21185</name>
</gene>
<dbReference type="InterPro" id="IPR002678">
    <property type="entry name" value="DUF34/NIF3"/>
</dbReference>
<dbReference type="GO" id="GO:0005737">
    <property type="term" value="C:cytoplasm"/>
    <property type="evidence" value="ECO:0007669"/>
    <property type="project" value="TreeGrafter"/>
</dbReference>
<dbReference type="Proteomes" id="UP001056756">
    <property type="component" value="Chromosome"/>
</dbReference>
<dbReference type="AlphaFoldDB" id="A0A9J6ZE44"/>
<dbReference type="InterPro" id="IPR017221">
    <property type="entry name" value="DUF34/NIF3_bac"/>
</dbReference>
<organism evidence="6 7">
    <name type="scientific">Candidatus Pristimantibacillus lignocellulolyticus</name>
    <dbReference type="NCBI Taxonomy" id="2994561"/>
    <lineage>
        <taxon>Bacteria</taxon>
        <taxon>Bacillati</taxon>
        <taxon>Bacillota</taxon>
        <taxon>Bacilli</taxon>
        <taxon>Bacillales</taxon>
        <taxon>Paenibacillaceae</taxon>
        <taxon>Candidatus Pristimantibacillus</taxon>
    </lineage>
</organism>
<dbReference type="FunFam" id="3.40.1390.30:FF:000001">
    <property type="entry name" value="GTP cyclohydrolase 1 type 2"/>
    <property type="match status" value="1"/>
</dbReference>
<keyword evidence="3 4" id="KW-0479">Metal-binding</keyword>
<accession>A0A9J6ZE44</accession>
<dbReference type="KEGG" id="plig:NAG76_21185"/>
<feature type="binding site" evidence="5">
    <location>
        <position position="67"/>
    </location>
    <ligand>
        <name>a divalent metal cation</name>
        <dbReference type="ChEBI" id="CHEBI:60240"/>
        <label>1</label>
    </ligand>
</feature>
<dbReference type="NCBIfam" id="TIGR00486">
    <property type="entry name" value="YbgI_SA1388"/>
    <property type="match status" value="1"/>
</dbReference>
<dbReference type="Gene3D" id="3.40.1390.30">
    <property type="entry name" value="NIF3 (NGG1p interacting factor 3)-like"/>
    <property type="match status" value="1"/>
</dbReference>
<protein>
    <recommendedName>
        <fullName evidence="2 4">GTP cyclohydrolase 1 type 2 homolog</fullName>
    </recommendedName>
</protein>
<feature type="binding site" evidence="5">
    <location>
        <position position="333"/>
    </location>
    <ligand>
        <name>a divalent metal cation</name>
        <dbReference type="ChEBI" id="CHEBI:60240"/>
        <label>1</label>
    </ligand>
</feature>
<dbReference type="FunFam" id="3.30.70.120:FF:000006">
    <property type="entry name" value="GTP cyclohydrolase 1 type 2 homolog"/>
    <property type="match status" value="1"/>
</dbReference>
<evidence type="ECO:0000256" key="1">
    <source>
        <dbReference type="ARBA" id="ARBA00006964"/>
    </source>
</evidence>
<feature type="binding site" evidence="5">
    <location>
        <position position="336"/>
    </location>
    <ligand>
        <name>a divalent metal cation</name>
        <dbReference type="ChEBI" id="CHEBI:60240"/>
        <label>1</label>
    </ligand>
</feature>
<dbReference type="EMBL" id="CP097899">
    <property type="protein sequence ID" value="URN94303.1"/>
    <property type="molecule type" value="Genomic_DNA"/>
</dbReference>
<sequence>MAVHGQTIIQYMEQFAPKYYAVEHDTIGLQLGTLDKKIDKVLVTLDVTLAVVEEAISIGAQLIIAHHAIIFRPIAKIDTSTPAGKLYELLIKNDIAVYISHTNLDVAVGGVNDLLADAAGMLPEGRKILETTYVDPLYKLVVFIPQTSADNVQQAIWRAGGGHIGNYSHCSFQSAGIGTFMAQENSNPYVGNKHEIHHEQEVRFECIVQGSNQRKVIQAMIKAHPYEEVAYDLIPVHNQGAQYGLGRSGALAEPTTLGQLAEKLKKAYDVPSLRVVGDLNTPIKKIAVLGGMGAKYVKSAKFSGADVLITGDIDFHTAQDALADGMTIIDPGHHIEQVMIKGVTNWLTNKCSKEKADVKIIASSIHTEPFTFV</sequence>
<dbReference type="Pfam" id="PF01784">
    <property type="entry name" value="DUF34_NIF3"/>
    <property type="match status" value="1"/>
</dbReference>
<dbReference type="Gene3D" id="3.30.70.120">
    <property type="match status" value="1"/>
</dbReference>
<evidence type="ECO:0000256" key="5">
    <source>
        <dbReference type="PIRSR" id="PIRSR602678-1"/>
    </source>
</evidence>
<feature type="binding site" evidence="5">
    <location>
        <position position="66"/>
    </location>
    <ligand>
        <name>a divalent metal cation</name>
        <dbReference type="ChEBI" id="CHEBI:60240"/>
        <label>1</label>
    </ligand>
</feature>
<dbReference type="PANTHER" id="PTHR13799">
    <property type="entry name" value="NGG1 INTERACTING FACTOR 3"/>
    <property type="match status" value="1"/>
</dbReference>
<evidence type="ECO:0000256" key="4">
    <source>
        <dbReference type="PIRNR" id="PIRNR037489"/>
    </source>
</evidence>
<dbReference type="GO" id="GO:0046872">
    <property type="term" value="F:metal ion binding"/>
    <property type="evidence" value="ECO:0007669"/>
    <property type="project" value="UniProtKB-UniRule"/>
</dbReference>
<proteinExistence type="inferred from homology"/>
<dbReference type="SUPFAM" id="SSF102705">
    <property type="entry name" value="NIF3 (NGG1p interacting factor 3)-like"/>
    <property type="match status" value="1"/>
</dbReference>
<evidence type="ECO:0000313" key="7">
    <source>
        <dbReference type="Proteomes" id="UP001056756"/>
    </source>
</evidence>
<dbReference type="InterPro" id="IPR036069">
    <property type="entry name" value="DUF34/NIF3_sf"/>
</dbReference>
<dbReference type="PIRSF" id="PIRSF037489">
    <property type="entry name" value="UCP037489_NIF3_YqfO"/>
    <property type="match status" value="1"/>
</dbReference>
<evidence type="ECO:0000313" key="6">
    <source>
        <dbReference type="EMBL" id="URN94303.1"/>
    </source>
</evidence>
<evidence type="ECO:0000256" key="3">
    <source>
        <dbReference type="ARBA" id="ARBA00022723"/>
    </source>
</evidence>
<dbReference type="PANTHER" id="PTHR13799:SF14">
    <property type="entry name" value="GTP CYCLOHYDROLASE 1 TYPE 2 HOMOLOG"/>
    <property type="match status" value="1"/>
</dbReference>
<comment type="similarity">
    <text evidence="1 4">Belongs to the GTP cyclohydrolase I type 2/NIF3 family.</text>
</comment>
<evidence type="ECO:0000256" key="2">
    <source>
        <dbReference type="ARBA" id="ARBA00022112"/>
    </source>
</evidence>
<name>A0A9J6ZE44_9BACL</name>
<dbReference type="InterPro" id="IPR015867">
    <property type="entry name" value="N-reg_PII/ATP_PRibTrfase_C"/>
</dbReference>
<reference evidence="6" key="1">
    <citation type="submission" date="2022-05" db="EMBL/GenBank/DDBJ databases">
        <title>Novel bacterial taxa in a minimal lignocellulolytic consortium and its capacity to transform plastics disclosed by genome-resolved metagenomics.</title>
        <authorList>
            <person name="Rodriguez C.A.D."/>
            <person name="Diaz-Garcia L."/>
            <person name="Herrera K."/>
            <person name="Tarazona N.A."/>
            <person name="Sproer C."/>
            <person name="Overmann J."/>
            <person name="Jimenez D.J."/>
        </authorList>
    </citation>
    <scope>NUCLEOTIDE SEQUENCE</scope>
    <source>
        <strain evidence="6">MAG5</strain>
    </source>
</reference>
<feature type="binding site" evidence="5">
    <location>
        <position position="105"/>
    </location>
    <ligand>
        <name>a divalent metal cation</name>
        <dbReference type="ChEBI" id="CHEBI:60240"/>
        <label>1</label>
    </ligand>
</feature>